<evidence type="ECO:0000256" key="6">
    <source>
        <dbReference type="ARBA" id="ARBA00022737"/>
    </source>
</evidence>
<evidence type="ECO:0000256" key="5">
    <source>
        <dbReference type="ARBA" id="ARBA00022490"/>
    </source>
</evidence>
<dbReference type="eggNOG" id="KOG2376">
    <property type="taxonomic scope" value="Eukaryota"/>
</dbReference>
<comment type="similarity">
    <text evidence="3 11">Belongs to the SRP72 family.</text>
</comment>
<dbReference type="InterPro" id="IPR011990">
    <property type="entry name" value="TPR-like_helical_dom_sf"/>
</dbReference>
<feature type="compositionally biased region" description="Basic residues" evidence="13">
    <location>
        <begin position="647"/>
        <end position="657"/>
    </location>
</feature>
<feature type="compositionally biased region" description="Low complexity" evidence="13">
    <location>
        <begin position="618"/>
        <end position="646"/>
    </location>
</feature>
<dbReference type="GO" id="GO:0006614">
    <property type="term" value="P:SRP-dependent cotranslational protein targeting to membrane"/>
    <property type="evidence" value="ECO:0007669"/>
    <property type="project" value="UniProtKB-UniRule"/>
</dbReference>
<dbReference type="SUPFAM" id="SSF48452">
    <property type="entry name" value="TPR-like"/>
    <property type="match status" value="2"/>
</dbReference>
<dbReference type="Gene3D" id="1.25.40.10">
    <property type="entry name" value="Tetratricopeptide repeat domain"/>
    <property type="match status" value="3"/>
</dbReference>
<reference evidence="16" key="1">
    <citation type="submission" date="2011-05" db="EMBL/GenBank/DDBJ databases">
        <authorList>
            <person name="Richards S.R."/>
            <person name="Qu J."/>
            <person name="Jiang H."/>
            <person name="Jhangiani S.N."/>
            <person name="Agravi P."/>
            <person name="Goodspeed R."/>
            <person name="Gross S."/>
            <person name="Mandapat C."/>
            <person name="Jackson L."/>
            <person name="Mathew T."/>
            <person name="Pu L."/>
            <person name="Thornton R."/>
            <person name="Saada N."/>
            <person name="Wilczek-Boney K.B."/>
            <person name="Lee S."/>
            <person name="Kovar C."/>
            <person name="Wu Y."/>
            <person name="Scherer S.E."/>
            <person name="Worley K.C."/>
            <person name="Muzny D.M."/>
            <person name="Gibbs R."/>
        </authorList>
    </citation>
    <scope>NUCLEOTIDE SEQUENCE</scope>
    <source>
        <strain evidence="16">Brora</strain>
    </source>
</reference>
<evidence type="ECO:0000256" key="7">
    <source>
        <dbReference type="ARBA" id="ARBA00022803"/>
    </source>
</evidence>
<dbReference type="InterPro" id="IPR026270">
    <property type="entry name" value="SRP72"/>
</dbReference>
<dbReference type="GO" id="GO:0008312">
    <property type="term" value="F:7S RNA binding"/>
    <property type="evidence" value="ECO:0007669"/>
    <property type="project" value="InterPro"/>
</dbReference>
<dbReference type="FunFam" id="1.25.40.10:FF:000191">
    <property type="entry name" value="Signal recognition particle subunit SRP72"/>
    <property type="match status" value="1"/>
</dbReference>
<dbReference type="OMA" id="NDMKVLA"/>
<evidence type="ECO:0000256" key="1">
    <source>
        <dbReference type="ARBA" id="ARBA00004240"/>
    </source>
</evidence>
<evidence type="ECO:0000313" key="16">
    <source>
        <dbReference type="Proteomes" id="UP000014500"/>
    </source>
</evidence>
<evidence type="ECO:0000256" key="11">
    <source>
        <dbReference type="PIRNR" id="PIRNR038922"/>
    </source>
</evidence>
<dbReference type="FunFam" id="1.25.40.10:FF:000062">
    <property type="entry name" value="Signal recognition particle subunit SRP72"/>
    <property type="match status" value="1"/>
</dbReference>
<keyword evidence="7" id="KW-0802">TPR repeat</keyword>
<feature type="domain" description="Signal recognition particle SRP72 subunit RNA-binding" evidence="14">
    <location>
        <begin position="540"/>
        <end position="578"/>
    </location>
</feature>
<feature type="compositionally biased region" description="Polar residues" evidence="13">
    <location>
        <begin position="605"/>
        <end position="617"/>
    </location>
</feature>
<keyword evidence="16" id="KW-1185">Reference proteome</keyword>
<feature type="region of interest" description="Disordered" evidence="13">
    <location>
        <begin position="543"/>
        <end position="657"/>
    </location>
</feature>
<dbReference type="SMART" id="SM00028">
    <property type="entry name" value="TPR"/>
    <property type="match status" value="4"/>
</dbReference>
<dbReference type="AlphaFoldDB" id="T1IQJ0"/>
<proteinExistence type="inferred from homology"/>
<name>T1IQJ0_STRMM</name>
<reference evidence="15" key="2">
    <citation type="submission" date="2015-02" db="UniProtKB">
        <authorList>
            <consortium name="EnsemblMetazoa"/>
        </authorList>
    </citation>
    <scope>IDENTIFICATION</scope>
</reference>
<keyword evidence="8" id="KW-0256">Endoplasmic reticulum</keyword>
<dbReference type="STRING" id="126957.T1IQJ0"/>
<comment type="subcellular location">
    <subcellularLocation>
        <location evidence="2 11">Cytoplasm</location>
    </subcellularLocation>
    <subcellularLocation>
        <location evidence="1">Endoplasmic reticulum</location>
    </subcellularLocation>
</comment>
<dbReference type="InterPro" id="IPR031545">
    <property type="entry name" value="SRP72_TPR-like"/>
</dbReference>
<evidence type="ECO:0000256" key="3">
    <source>
        <dbReference type="ARBA" id="ARBA00007676"/>
    </source>
</evidence>
<evidence type="ECO:0000256" key="8">
    <source>
        <dbReference type="ARBA" id="ARBA00022824"/>
    </source>
</evidence>
<dbReference type="GO" id="GO:0005783">
    <property type="term" value="C:endoplasmic reticulum"/>
    <property type="evidence" value="ECO:0007669"/>
    <property type="project" value="UniProtKB-SubCell"/>
</dbReference>
<keyword evidence="5 11" id="KW-0963">Cytoplasm</keyword>
<sequence>MAASTTASNLFVELARLGQSGEWEKGLKTANKILHEIPDDIKAFQAKIVCFIQLSQFQEGINAIDKNSKFSNDLTFEKAYCLYRLNKVKEALQLVQTVANPSPKIKELKAQVLYRLEKYDECFESYRDLIKTSQDDYEDERETNLAAVISNLHASGKKSKEIPQIRDHMFELCYNSACALIIQGKFREASDKLKRAEELCRKSLEEDDATEEEIESELAIIRVQLGYVNQMQNNNEQALKLYNMVVKHKLSDNGLVAVASNNIVSINKDQNVFDSKKRIKSATMEGMEFKLTSQQQRQIAINACLLLMHTNQLDQCRNQLKKLQNKYPECPDVVLLLAALHCREKQVNKAIDALQDFAEDHPVALLNIRLTQAQLLLTQGHVNQACEVLRSLEDTSFRPGLVSALVTLYMSMEDKESATKVLNEAVEWYKINSPKARELMVLRHEGANFHLKNNQIALAVQYLEELRRVKPKDMKTLAHLITAYSQINPQKAQDISRELPPVNEVSQSIDVDSLETSSWILGAKYLAKQNLHLPAVNVVIAKKKRKKKKGKLPKSYDSSVDPDPERWVPRRERSTYKKRKDKRGTAVGRGTQGATTGASDMDASKLTSSCANSPRGGTSNSTPTSVSSPNAAAAAQGPRQQRPPAGQKKKKKKGGKW</sequence>
<accession>T1IQJ0</accession>
<evidence type="ECO:0000256" key="2">
    <source>
        <dbReference type="ARBA" id="ARBA00004496"/>
    </source>
</evidence>
<dbReference type="EnsemblMetazoa" id="SMAR003309-RA">
    <property type="protein sequence ID" value="SMAR003309-PA"/>
    <property type="gene ID" value="SMAR003309"/>
</dbReference>
<dbReference type="InterPro" id="IPR013699">
    <property type="entry name" value="Signal_recog_part_SRP72_RNA-bd"/>
</dbReference>
<evidence type="ECO:0000256" key="4">
    <source>
        <dbReference type="ARBA" id="ARBA00018350"/>
    </source>
</evidence>
<feature type="compositionally biased region" description="Basic and acidic residues" evidence="13">
    <location>
        <begin position="563"/>
        <end position="575"/>
    </location>
</feature>
<dbReference type="Proteomes" id="UP000014500">
    <property type="component" value="Unassembled WGS sequence"/>
</dbReference>
<dbReference type="GO" id="GO:0005786">
    <property type="term" value="C:signal recognition particle, endoplasmic reticulum targeting"/>
    <property type="evidence" value="ECO:0007669"/>
    <property type="project" value="UniProtKB-UniRule"/>
</dbReference>
<dbReference type="GO" id="GO:0043022">
    <property type="term" value="F:ribosome binding"/>
    <property type="evidence" value="ECO:0007669"/>
    <property type="project" value="TreeGrafter"/>
</dbReference>
<evidence type="ECO:0000313" key="15">
    <source>
        <dbReference type="EnsemblMetazoa" id="SMAR003309-PA"/>
    </source>
</evidence>
<protein>
    <recommendedName>
        <fullName evidence="4 11">Signal recognition particle subunit SRP72</fullName>
    </recommendedName>
</protein>
<comment type="function">
    <text evidence="11">Component of the signal recognition particle (SRP) complex, a ribonucleoprotein complex that mediates the cotranslational targeting of secretory and membrane proteins to the endoplasmic reticulum (ER).</text>
</comment>
<organism evidence="15 16">
    <name type="scientific">Strigamia maritima</name>
    <name type="common">European centipede</name>
    <name type="synonym">Geophilus maritimus</name>
    <dbReference type="NCBI Taxonomy" id="126957"/>
    <lineage>
        <taxon>Eukaryota</taxon>
        <taxon>Metazoa</taxon>
        <taxon>Ecdysozoa</taxon>
        <taxon>Arthropoda</taxon>
        <taxon>Myriapoda</taxon>
        <taxon>Chilopoda</taxon>
        <taxon>Pleurostigmophora</taxon>
        <taxon>Geophilomorpha</taxon>
        <taxon>Linotaeniidae</taxon>
        <taxon>Strigamia</taxon>
    </lineage>
</organism>
<dbReference type="PhylomeDB" id="T1IQJ0"/>
<dbReference type="EMBL" id="AFFK01018331">
    <property type="status" value="NOT_ANNOTATED_CDS"/>
    <property type="molecule type" value="Genomic_DNA"/>
</dbReference>
<keyword evidence="9 11" id="KW-0733">Signal recognition particle</keyword>
<keyword evidence="12" id="KW-0175">Coiled coil</keyword>
<evidence type="ECO:0000256" key="13">
    <source>
        <dbReference type="SAM" id="MobiDB-lite"/>
    </source>
</evidence>
<dbReference type="HOGENOM" id="CLU_013808_1_0_1"/>
<evidence type="ECO:0000256" key="10">
    <source>
        <dbReference type="ARBA" id="ARBA00023274"/>
    </source>
</evidence>
<keyword evidence="6" id="KW-0677">Repeat</keyword>
<dbReference type="PANTHER" id="PTHR14094">
    <property type="entry name" value="SIGNAL RECOGNITION PARTICLE 72"/>
    <property type="match status" value="1"/>
</dbReference>
<feature type="coiled-coil region" evidence="12">
    <location>
        <begin position="186"/>
        <end position="213"/>
    </location>
</feature>
<evidence type="ECO:0000256" key="12">
    <source>
        <dbReference type="SAM" id="Coils"/>
    </source>
</evidence>
<dbReference type="PANTHER" id="PTHR14094:SF9">
    <property type="entry name" value="SIGNAL RECOGNITION PARTICLE SUBUNIT SRP72"/>
    <property type="match status" value="1"/>
</dbReference>
<dbReference type="PIRSF" id="PIRSF038922">
    <property type="entry name" value="SRP72"/>
    <property type="match status" value="1"/>
</dbReference>
<evidence type="ECO:0000259" key="14">
    <source>
        <dbReference type="Pfam" id="PF08492"/>
    </source>
</evidence>
<dbReference type="Pfam" id="PF08492">
    <property type="entry name" value="SRP72"/>
    <property type="match status" value="1"/>
</dbReference>
<keyword evidence="10 11" id="KW-0687">Ribonucleoprotein</keyword>
<feature type="compositionally biased region" description="Basic residues" evidence="13">
    <location>
        <begin position="543"/>
        <end position="552"/>
    </location>
</feature>
<evidence type="ECO:0000256" key="9">
    <source>
        <dbReference type="ARBA" id="ARBA00023135"/>
    </source>
</evidence>
<dbReference type="InterPro" id="IPR019734">
    <property type="entry name" value="TPR_rpt"/>
</dbReference>
<dbReference type="Pfam" id="PF17004">
    <property type="entry name" value="SRP_TPR_like"/>
    <property type="match status" value="1"/>
</dbReference>